<dbReference type="EMBL" id="JAKELL010000010">
    <property type="protein sequence ID" value="KAH8995912.1"/>
    <property type="molecule type" value="Genomic_DNA"/>
</dbReference>
<name>A0AAD4LPP9_9AGAM</name>
<evidence type="ECO:0000256" key="1">
    <source>
        <dbReference type="SAM" id="MobiDB-lite"/>
    </source>
</evidence>
<evidence type="ECO:0000313" key="2">
    <source>
        <dbReference type="EMBL" id="KAH8995912.1"/>
    </source>
</evidence>
<feature type="compositionally biased region" description="Low complexity" evidence="1">
    <location>
        <begin position="209"/>
        <end position="228"/>
    </location>
</feature>
<feature type="compositionally biased region" description="Pro residues" evidence="1">
    <location>
        <begin position="287"/>
        <end position="298"/>
    </location>
</feature>
<feature type="compositionally biased region" description="Low complexity" evidence="1">
    <location>
        <begin position="192"/>
        <end position="202"/>
    </location>
</feature>
<keyword evidence="3" id="KW-1185">Reference proteome</keyword>
<dbReference type="AlphaFoldDB" id="A0AAD4LPP9"/>
<organism evidence="2 3">
    <name type="scientific">Lactarius akahatsu</name>
    <dbReference type="NCBI Taxonomy" id="416441"/>
    <lineage>
        <taxon>Eukaryota</taxon>
        <taxon>Fungi</taxon>
        <taxon>Dikarya</taxon>
        <taxon>Basidiomycota</taxon>
        <taxon>Agaricomycotina</taxon>
        <taxon>Agaricomycetes</taxon>
        <taxon>Russulales</taxon>
        <taxon>Russulaceae</taxon>
        <taxon>Lactarius</taxon>
    </lineage>
</organism>
<dbReference type="Proteomes" id="UP001201163">
    <property type="component" value="Unassembled WGS sequence"/>
</dbReference>
<protein>
    <submittedName>
        <fullName evidence="2">Uncharacterized protein</fullName>
    </submittedName>
</protein>
<comment type="caution">
    <text evidence="2">The sequence shown here is derived from an EMBL/GenBank/DDBJ whole genome shotgun (WGS) entry which is preliminary data.</text>
</comment>
<feature type="compositionally biased region" description="Polar residues" evidence="1">
    <location>
        <begin position="319"/>
        <end position="335"/>
    </location>
</feature>
<reference evidence="2" key="1">
    <citation type="submission" date="2022-01" db="EMBL/GenBank/DDBJ databases">
        <title>Comparative genomics reveals a dynamic genome evolution in the ectomycorrhizal milk-cap (Lactarius) mushrooms.</title>
        <authorList>
            <consortium name="DOE Joint Genome Institute"/>
            <person name="Lebreton A."/>
            <person name="Tang N."/>
            <person name="Kuo A."/>
            <person name="LaButti K."/>
            <person name="Drula E."/>
            <person name="Barry K."/>
            <person name="Clum A."/>
            <person name="Lipzen A."/>
            <person name="Mousain D."/>
            <person name="Ng V."/>
            <person name="Wang R."/>
            <person name="Wang X."/>
            <person name="Dai Y."/>
            <person name="Henrissat B."/>
            <person name="Grigoriev I.V."/>
            <person name="Guerin-Laguette A."/>
            <person name="Yu F."/>
            <person name="Martin F.M."/>
        </authorList>
    </citation>
    <scope>NUCLEOTIDE SEQUENCE</scope>
    <source>
        <strain evidence="2">QP</strain>
    </source>
</reference>
<feature type="compositionally biased region" description="Basic and acidic residues" evidence="1">
    <location>
        <begin position="308"/>
        <end position="318"/>
    </location>
</feature>
<accession>A0AAD4LPP9</accession>
<feature type="region of interest" description="Disordered" evidence="1">
    <location>
        <begin position="192"/>
        <end position="546"/>
    </location>
</feature>
<evidence type="ECO:0000313" key="3">
    <source>
        <dbReference type="Proteomes" id="UP001201163"/>
    </source>
</evidence>
<feature type="compositionally biased region" description="Low complexity" evidence="1">
    <location>
        <begin position="508"/>
        <end position="522"/>
    </location>
</feature>
<proteinExistence type="predicted"/>
<feature type="compositionally biased region" description="Basic and acidic residues" evidence="1">
    <location>
        <begin position="463"/>
        <end position="507"/>
    </location>
</feature>
<sequence>MPKRIPTPPPPEDEPRYLTVVHPYPLHANLELHADRRTLALWLACCTGKDVLLAMFHKPASPGMVVIEVDREFDRFDELLGLHDWSGFLLKPSEEQRDKSSKVFYCTYNTGRLVEKNGWKRVNIEEHWFQGWTPNNAIIKYPYPKTSYCVVPSEAKTGAPMCRPLPQRSFPVPPPTPAPVVGSAGWLASRNANASASPAPSSTKKGKKSVASDTASVVSTSSRSTKSFSPPPTQSPTPSVMANYRAKNDPAWKRGPPSIASVASGVTSRAPSTVGSSGARSSRAAAAPPPPGLGPVPSPQSLTPGRFDWSEDVERFESEQINNPPARTPASSVSTGPARRQPYDPDGPIEPPRAYDYNEEDRPRHSTVAAMSDIFEDSLAPIPTPIRSGRGGTKPLGIDDPDYDPWNPPAEVAAPADDQSQVGDAKTVWDDYAKPQQELPTKVKKKGTWDCPQHGPLCNPGICKERARVERDERIRDENEKRDREKRAREFRKAKDLHKKEEKKKAEAAGGDATGSSSGSDNGSDDDSSHDRGTVFLYPNDSHMHA</sequence>
<gene>
    <name evidence="2" type="ORF">EDB92DRAFT_105831</name>
</gene>
<feature type="compositionally biased region" description="Low complexity" evidence="1">
    <location>
        <begin position="271"/>
        <end position="286"/>
    </location>
</feature>